<evidence type="ECO:0000313" key="2">
    <source>
        <dbReference type="EMBL" id="CAF1343493.1"/>
    </source>
</evidence>
<dbReference type="Proteomes" id="UP000677228">
    <property type="component" value="Unassembled WGS sequence"/>
</dbReference>
<dbReference type="Proteomes" id="UP000663829">
    <property type="component" value="Unassembled WGS sequence"/>
</dbReference>
<keyword evidence="5" id="KW-1185">Reference proteome</keyword>
<dbReference type="EMBL" id="CAJNOQ010014530">
    <property type="protein sequence ID" value="CAF1343493.1"/>
    <property type="molecule type" value="Genomic_DNA"/>
</dbReference>
<dbReference type="EMBL" id="CAJOBC010060215">
    <property type="protein sequence ID" value="CAF4207071.1"/>
    <property type="molecule type" value="Genomic_DNA"/>
</dbReference>
<proteinExistence type="predicted"/>
<reference evidence="2" key="1">
    <citation type="submission" date="2021-02" db="EMBL/GenBank/DDBJ databases">
        <authorList>
            <person name="Nowell W R."/>
        </authorList>
    </citation>
    <scope>NUCLEOTIDE SEQUENCE</scope>
</reference>
<dbReference type="AlphaFoldDB" id="A0A815GVA3"/>
<dbReference type="EMBL" id="CAJNOK010007594">
    <property type="protein sequence ID" value="CAF1038822.1"/>
    <property type="molecule type" value="Genomic_DNA"/>
</dbReference>
<gene>
    <name evidence="2" type="ORF">GPM918_LOCUS30550</name>
    <name evidence="1" type="ORF">OVA965_LOCUS16375</name>
    <name evidence="4" type="ORF">SRO942_LOCUS31168</name>
    <name evidence="3" type="ORF">TMI583_LOCUS16386</name>
</gene>
<dbReference type="Proteomes" id="UP000682733">
    <property type="component" value="Unassembled WGS sequence"/>
</dbReference>
<evidence type="ECO:0000313" key="4">
    <source>
        <dbReference type="EMBL" id="CAF4207071.1"/>
    </source>
</evidence>
<name>A0A815GVA3_9BILA</name>
<evidence type="ECO:0000313" key="5">
    <source>
        <dbReference type="Proteomes" id="UP000663829"/>
    </source>
</evidence>
<sequence>MSHKSWIFEILCKSPIDLDIIVDRYELTKFRTEYTSVGVKYTYRCASYKKLPSFAMQLQAKQLSMTDVDTFEMSKVRKHDHIKQALATCVSSFIRDDGTHKLPNNRVPLGKKIRGRPKKQVQFSSVYLQKVMSSTNCKHGQYKISQREFCSQQTSSGLKLLYRCSSYKKYPDCDFQIQATIDDFKQISVNTSKQHNHDARAASSRVPSHRGEIVKKSVVAKLTKSQARLTIQNEHSETVPSSQFTSLLLLHRSLSRPAIYSVDDLFKSIKCVLFSIPINLRSSKNSKRSLFNLTA</sequence>
<dbReference type="Proteomes" id="UP000681722">
    <property type="component" value="Unassembled WGS sequence"/>
</dbReference>
<dbReference type="EMBL" id="CAJOBA010007606">
    <property type="protein sequence ID" value="CAF3807043.1"/>
    <property type="molecule type" value="Genomic_DNA"/>
</dbReference>
<protein>
    <submittedName>
        <fullName evidence="2">Uncharacterized protein</fullName>
    </submittedName>
</protein>
<accession>A0A815GVA3</accession>
<evidence type="ECO:0000313" key="1">
    <source>
        <dbReference type="EMBL" id="CAF1038822.1"/>
    </source>
</evidence>
<organism evidence="2 5">
    <name type="scientific">Didymodactylos carnosus</name>
    <dbReference type="NCBI Taxonomy" id="1234261"/>
    <lineage>
        <taxon>Eukaryota</taxon>
        <taxon>Metazoa</taxon>
        <taxon>Spiralia</taxon>
        <taxon>Gnathifera</taxon>
        <taxon>Rotifera</taxon>
        <taxon>Eurotatoria</taxon>
        <taxon>Bdelloidea</taxon>
        <taxon>Philodinida</taxon>
        <taxon>Philodinidae</taxon>
        <taxon>Didymodactylos</taxon>
    </lineage>
</organism>
<comment type="caution">
    <text evidence="2">The sequence shown here is derived from an EMBL/GenBank/DDBJ whole genome shotgun (WGS) entry which is preliminary data.</text>
</comment>
<evidence type="ECO:0000313" key="3">
    <source>
        <dbReference type="EMBL" id="CAF3807043.1"/>
    </source>
</evidence>